<dbReference type="PANTHER" id="PTHR32018:SF18">
    <property type="entry name" value="RHAMNOGALACTURONAN ENDOLYASE"/>
    <property type="match status" value="1"/>
</dbReference>
<dbReference type="SUPFAM" id="SSF49785">
    <property type="entry name" value="Galactose-binding domain-like"/>
    <property type="match status" value="2"/>
</dbReference>
<dbReference type="CDD" id="cd10320">
    <property type="entry name" value="RGL4_N"/>
    <property type="match status" value="1"/>
</dbReference>
<accession>A0A4S4ETS3</accession>
<dbReference type="GO" id="GO:0030246">
    <property type="term" value="F:carbohydrate binding"/>
    <property type="evidence" value="ECO:0007669"/>
    <property type="project" value="InterPro"/>
</dbReference>
<keyword evidence="8" id="KW-0812">Transmembrane</keyword>
<dbReference type="InterPro" id="IPR051850">
    <property type="entry name" value="Polysacch_Lyase_4"/>
</dbReference>
<dbReference type="EC" id="4.2.2.23" evidence="4"/>
<dbReference type="Pfam" id="PF14686">
    <property type="entry name" value="fn3_3"/>
    <property type="match status" value="1"/>
</dbReference>
<evidence type="ECO:0000256" key="4">
    <source>
        <dbReference type="ARBA" id="ARBA00012437"/>
    </source>
</evidence>
<dbReference type="CDD" id="cd10317">
    <property type="entry name" value="RGL4_C"/>
    <property type="match status" value="1"/>
</dbReference>
<keyword evidence="8" id="KW-0472">Membrane</keyword>
<dbReference type="InterPro" id="IPR014718">
    <property type="entry name" value="GH-type_carb-bd"/>
</dbReference>
<reference evidence="11 12" key="1">
    <citation type="journal article" date="2018" name="Proc. Natl. Acad. Sci. U.S.A.">
        <title>Draft genome sequence of Camellia sinensis var. sinensis provides insights into the evolution of the tea genome and tea quality.</title>
        <authorList>
            <person name="Wei C."/>
            <person name="Yang H."/>
            <person name="Wang S."/>
            <person name="Zhao J."/>
            <person name="Liu C."/>
            <person name="Gao L."/>
            <person name="Xia E."/>
            <person name="Lu Y."/>
            <person name="Tai Y."/>
            <person name="She G."/>
            <person name="Sun J."/>
            <person name="Cao H."/>
            <person name="Tong W."/>
            <person name="Gao Q."/>
            <person name="Li Y."/>
            <person name="Deng W."/>
            <person name="Jiang X."/>
            <person name="Wang W."/>
            <person name="Chen Q."/>
            <person name="Zhang S."/>
            <person name="Li H."/>
            <person name="Wu J."/>
            <person name="Wang P."/>
            <person name="Li P."/>
            <person name="Shi C."/>
            <person name="Zheng F."/>
            <person name="Jian J."/>
            <person name="Huang B."/>
            <person name="Shan D."/>
            <person name="Shi M."/>
            <person name="Fang C."/>
            <person name="Yue Y."/>
            <person name="Li F."/>
            <person name="Li D."/>
            <person name="Wei S."/>
            <person name="Han B."/>
            <person name="Jiang C."/>
            <person name="Yin Y."/>
            <person name="Xia T."/>
            <person name="Zhang Z."/>
            <person name="Bennetzen J.L."/>
            <person name="Zhao S."/>
            <person name="Wan X."/>
        </authorList>
    </citation>
    <scope>NUCLEOTIDE SEQUENCE [LARGE SCALE GENOMIC DNA]</scope>
    <source>
        <strain evidence="12">cv. Shuchazao</strain>
        <tissue evidence="11">Leaf</tissue>
    </source>
</reference>
<dbReference type="InterPro" id="IPR013784">
    <property type="entry name" value="Carb-bd-like_fold"/>
</dbReference>
<keyword evidence="8" id="KW-1133">Transmembrane helix</keyword>
<dbReference type="Gene3D" id="2.60.40.1120">
    <property type="entry name" value="Carboxypeptidase-like, regulatory domain"/>
    <property type="match status" value="1"/>
</dbReference>
<feature type="domain" description="Rhamnogalacturonan lyase" evidence="9">
    <location>
        <begin position="554"/>
        <end position="743"/>
    </location>
</feature>
<evidence type="ECO:0000313" key="11">
    <source>
        <dbReference type="EMBL" id="THG20301.1"/>
    </source>
</evidence>
<evidence type="ECO:0000313" key="12">
    <source>
        <dbReference type="Proteomes" id="UP000306102"/>
    </source>
</evidence>
<protein>
    <recommendedName>
        <fullName evidence="4">rhamnogalacturonan endolyase</fullName>
        <ecNumber evidence="4">4.2.2.23</ecNumber>
    </recommendedName>
</protein>
<sequence length="828" mass="94714">MGDDWPGKVAKAHWSSPVVIMEKIGWKTWILLGLIVQLFLLGVSSREIPLRYLKISSFAFLVPLAKLEGTLYLLFLEFMDAIRMFPNPTKSPMHTATRLEGSLAHSRTVGTPRSSNNRELKSLPPLRLYRWDNYVQMNNGLVSVTLSIPEGSVTDIEYDQISLLENNKETDRGYWDIIWTTNEGQHLDELLGTSYEVVREDENQIEISFLSTWNASLGDVGRPLNVDKRFIMLRGSSGFYTYAIFERLEGWPSMHIDECRVAFKLRNEKFNYMAVSDTRQKFMARPNDRKTGQQLDYKEAVLLTHPSNKDLKGQVDDKYQYSVDIKDNRLHGWISFDPAVGFWVITPSNEFRVGGPLKQELSSHCGPTSLAMFFSSHYTGTLSAKFEEGEPWKKVFGPVFIYLNKASADKDPRTLWNDAKQQMSKETKSWPYDFPLSKDFPHANERGIVNGRLLVRDRYINKELINASSAFVGLAKPGEARSWQSETKGYQFWVQANAEGNFVIKNVRPGNYSLYAWVPGIIGDYKYDIQINVNPGTEINLGDIVYDAPRSGPTLWEIGIPDRTAAEFYVPDPSPKRITHLLKNGDDNEEKFRQYGLWNQYSVLYPDQDLIYTIGNSSYEKDWFFAHVTRSQNNTFVGTTWRISFDLEYVRAGTYTLQLALASSSYAELQVRINNPYRVRPYFTTRRIGRDNAIARHGIHGLYSLYNVNIPSHLLATGSNIIYLTQSRGGSPFTGLMYDYIRLEGILLVRINNPYRVRPYFTTRRIGRDNAIARHGIHGLYSLYNVNIPSHLLATGSNIIYLTQSRGGSPFTGLMYDYIRLEGPPETS</sequence>
<evidence type="ECO:0000256" key="8">
    <source>
        <dbReference type="SAM" id="Phobius"/>
    </source>
</evidence>
<evidence type="ECO:0000256" key="7">
    <source>
        <dbReference type="ARBA" id="ARBA00023239"/>
    </source>
</evidence>
<dbReference type="GO" id="GO:0005975">
    <property type="term" value="P:carbohydrate metabolic process"/>
    <property type="evidence" value="ECO:0007669"/>
    <property type="project" value="InterPro"/>
</dbReference>
<comment type="caution">
    <text evidence="11">The sequence shown here is derived from an EMBL/GenBank/DDBJ whole genome shotgun (WGS) entry which is preliminary data.</text>
</comment>
<dbReference type="Pfam" id="PF06045">
    <property type="entry name" value="Rhamnogal_lyase"/>
    <property type="match status" value="1"/>
</dbReference>
<dbReference type="PANTHER" id="PTHR32018">
    <property type="entry name" value="RHAMNOGALACTURONATE LYASE FAMILY PROTEIN"/>
    <property type="match status" value="1"/>
</dbReference>
<dbReference type="GO" id="GO:0102210">
    <property type="term" value="F:rhamnogalacturonan endolyase activity"/>
    <property type="evidence" value="ECO:0007669"/>
    <property type="project" value="UniProtKB-EC"/>
</dbReference>
<evidence type="ECO:0000259" key="10">
    <source>
        <dbReference type="Pfam" id="PF14686"/>
    </source>
</evidence>
<organism evidence="11 12">
    <name type="scientific">Camellia sinensis var. sinensis</name>
    <name type="common">China tea</name>
    <dbReference type="NCBI Taxonomy" id="542762"/>
    <lineage>
        <taxon>Eukaryota</taxon>
        <taxon>Viridiplantae</taxon>
        <taxon>Streptophyta</taxon>
        <taxon>Embryophyta</taxon>
        <taxon>Tracheophyta</taxon>
        <taxon>Spermatophyta</taxon>
        <taxon>Magnoliopsida</taxon>
        <taxon>eudicotyledons</taxon>
        <taxon>Gunneridae</taxon>
        <taxon>Pentapetalae</taxon>
        <taxon>asterids</taxon>
        <taxon>Ericales</taxon>
        <taxon>Theaceae</taxon>
        <taxon>Camellia</taxon>
    </lineage>
</organism>
<keyword evidence="12" id="KW-1185">Reference proteome</keyword>
<dbReference type="InterPro" id="IPR011013">
    <property type="entry name" value="Gal_mutarotase_sf_dom"/>
</dbReference>
<evidence type="ECO:0000256" key="5">
    <source>
        <dbReference type="ARBA" id="ARBA00022525"/>
    </source>
</evidence>
<gene>
    <name evidence="11" type="ORF">TEA_015444</name>
</gene>
<feature type="transmembrane region" description="Helical" evidence="8">
    <location>
        <begin position="55"/>
        <end position="75"/>
    </location>
</feature>
<evidence type="ECO:0000256" key="1">
    <source>
        <dbReference type="ARBA" id="ARBA00001324"/>
    </source>
</evidence>
<comment type="catalytic activity">
    <reaction evidence="1">
        <text>Endotype eliminative cleavage of L-alpha-rhamnopyranosyl-(1-&gt;4)-alpha-D-galactopyranosyluronic acid bonds of rhamnogalacturonan I domains in ramified hairy regions of pectin leaving L-rhamnopyranose at the reducing end and 4-deoxy-4,5-unsaturated D-galactopyranosyluronic acid at the non-reducing end.</text>
        <dbReference type="EC" id="4.2.2.23"/>
    </reaction>
</comment>
<dbReference type="AlphaFoldDB" id="A0A4S4ETS3"/>
<dbReference type="InterPro" id="IPR029411">
    <property type="entry name" value="RG-lyase_III"/>
</dbReference>
<dbReference type="EMBL" id="SDRB02002009">
    <property type="protein sequence ID" value="THG20301.1"/>
    <property type="molecule type" value="Genomic_DNA"/>
</dbReference>
<feature type="domain" description="Rhamnogalacturonan lyase" evidence="10">
    <location>
        <begin position="468"/>
        <end position="541"/>
    </location>
</feature>
<dbReference type="FunFam" id="2.60.40.1120:FF:000033">
    <property type="entry name" value="Rhamnogalacturonate lyase B"/>
    <property type="match status" value="1"/>
</dbReference>
<keyword evidence="7" id="KW-0456">Lyase</keyword>
<dbReference type="GO" id="GO:0005576">
    <property type="term" value="C:extracellular region"/>
    <property type="evidence" value="ECO:0007669"/>
    <property type="project" value="UniProtKB-SubCell"/>
</dbReference>
<comment type="similarity">
    <text evidence="3">Belongs to the polysaccharide lyase 4 family.</text>
</comment>
<evidence type="ECO:0000259" key="9">
    <source>
        <dbReference type="Pfam" id="PF14683"/>
    </source>
</evidence>
<feature type="domain" description="Rhamnogalacturonan lyase" evidence="9">
    <location>
        <begin position="748"/>
        <end position="821"/>
    </location>
</feature>
<feature type="transmembrane region" description="Helical" evidence="8">
    <location>
        <begin position="24"/>
        <end position="43"/>
    </location>
</feature>
<dbReference type="Gene3D" id="2.70.98.10">
    <property type="match status" value="1"/>
</dbReference>
<dbReference type="Proteomes" id="UP000306102">
    <property type="component" value="Unassembled WGS sequence"/>
</dbReference>
<evidence type="ECO:0000256" key="3">
    <source>
        <dbReference type="ARBA" id="ARBA00010418"/>
    </source>
</evidence>
<proteinExistence type="inferred from homology"/>
<dbReference type="Pfam" id="PF14683">
    <property type="entry name" value="CBM-like"/>
    <property type="match status" value="2"/>
</dbReference>
<dbReference type="InterPro" id="IPR010325">
    <property type="entry name" value="Rhamnogal_lyase"/>
</dbReference>
<dbReference type="InterPro" id="IPR029413">
    <property type="entry name" value="RG-lyase_II"/>
</dbReference>
<dbReference type="CDD" id="cd10316">
    <property type="entry name" value="RGL4_M"/>
    <property type="match status" value="1"/>
</dbReference>
<dbReference type="InterPro" id="IPR008979">
    <property type="entry name" value="Galactose-bd-like_sf"/>
</dbReference>
<dbReference type="SUPFAM" id="SSF49452">
    <property type="entry name" value="Starch-binding domain-like"/>
    <property type="match status" value="1"/>
</dbReference>
<keyword evidence="6" id="KW-0732">Signal</keyword>
<dbReference type="SUPFAM" id="SSF74650">
    <property type="entry name" value="Galactose mutarotase-like"/>
    <property type="match status" value="1"/>
</dbReference>
<evidence type="ECO:0000256" key="2">
    <source>
        <dbReference type="ARBA" id="ARBA00004613"/>
    </source>
</evidence>
<comment type="subcellular location">
    <subcellularLocation>
        <location evidence="2">Secreted</location>
    </subcellularLocation>
</comment>
<name>A0A4S4ETS3_CAMSN</name>
<evidence type="ECO:0000256" key="6">
    <source>
        <dbReference type="ARBA" id="ARBA00022729"/>
    </source>
</evidence>
<dbReference type="Gene3D" id="2.60.120.260">
    <property type="entry name" value="Galactose-binding domain-like"/>
    <property type="match status" value="1"/>
</dbReference>
<keyword evidence="5" id="KW-0964">Secreted</keyword>